<feature type="domain" description="Dynamin N-terminal" evidence="2">
    <location>
        <begin position="59"/>
        <end position="272"/>
    </location>
</feature>
<accession>A0A4R2MEN4</accession>
<dbReference type="RefSeq" id="WP_132644171.1">
    <property type="nucleotide sequence ID" value="NZ_CP181386.1"/>
</dbReference>
<keyword evidence="1" id="KW-0175">Coiled coil</keyword>
<gene>
    <name evidence="3" type="ORF">EV684_10111</name>
</gene>
<evidence type="ECO:0000259" key="2">
    <source>
        <dbReference type="Pfam" id="PF00350"/>
    </source>
</evidence>
<dbReference type="SUPFAM" id="SSF52540">
    <property type="entry name" value="P-loop containing nucleoside triphosphate hydrolases"/>
    <property type="match status" value="1"/>
</dbReference>
<dbReference type="OrthoDB" id="5295100at2"/>
<proteinExistence type="predicted"/>
<evidence type="ECO:0000313" key="4">
    <source>
        <dbReference type="Proteomes" id="UP000295106"/>
    </source>
</evidence>
<dbReference type="InterPro" id="IPR051943">
    <property type="entry name" value="TRAFAC_Dynamin-like_GTPase"/>
</dbReference>
<dbReference type="InterPro" id="IPR045063">
    <property type="entry name" value="Dynamin_N"/>
</dbReference>
<dbReference type="EMBL" id="SLXD01000001">
    <property type="protein sequence ID" value="TCP05140.1"/>
    <property type="molecule type" value="Genomic_DNA"/>
</dbReference>
<dbReference type="GeneID" id="99686737"/>
<protein>
    <submittedName>
        <fullName evidence="3">Dynamin family protein</fullName>
    </submittedName>
</protein>
<reference evidence="3 4" key="1">
    <citation type="submission" date="2019-03" db="EMBL/GenBank/DDBJ databases">
        <title>Genomic Encyclopedia of Type Strains, Phase IV (KMG-IV): sequencing the most valuable type-strain genomes for metagenomic binning, comparative biology and taxonomic classification.</title>
        <authorList>
            <person name="Goeker M."/>
        </authorList>
    </citation>
    <scope>NUCLEOTIDE SEQUENCE [LARGE SCALE GENOMIC DNA]</scope>
    <source>
        <strain evidence="3 4">DSM 1709</strain>
    </source>
</reference>
<evidence type="ECO:0000256" key="1">
    <source>
        <dbReference type="SAM" id="Coils"/>
    </source>
</evidence>
<organism evidence="3 4">
    <name type="scientific">Rubrivivax gelatinosus</name>
    <name type="common">Rhodocyclus gelatinosus</name>
    <name type="synonym">Rhodopseudomonas gelatinosa</name>
    <dbReference type="NCBI Taxonomy" id="28068"/>
    <lineage>
        <taxon>Bacteria</taxon>
        <taxon>Pseudomonadati</taxon>
        <taxon>Pseudomonadota</taxon>
        <taxon>Betaproteobacteria</taxon>
        <taxon>Burkholderiales</taxon>
        <taxon>Sphaerotilaceae</taxon>
        <taxon>Rubrivivax</taxon>
    </lineage>
</organism>
<dbReference type="InterPro" id="IPR027417">
    <property type="entry name" value="P-loop_NTPase"/>
</dbReference>
<dbReference type="Proteomes" id="UP000295106">
    <property type="component" value="Unassembled WGS sequence"/>
</dbReference>
<dbReference type="PANTHER" id="PTHR43681:SF1">
    <property type="entry name" value="SARCALUMENIN"/>
    <property type="match status" value="1"/>
</dbReference>
<comment type="caution">
    <text evidence="3">The sequence shown here is derived from an EMBL/GenBank/DDBJ whole genome shotgun (WGS) entry which is preliminary data.</text>
</comment>
<evidence type="ECO:0000313" key="3">
    <source>
        <dbReference type="EMBL" id="TCP05140.1"/>
    </source>
</evidence>
<name>A0A4R2MEN4_RUBGE</name>
<dbReference type="Pfam" id="PF00350">
    <property type="entry name" value="Dynamin_N"/>
    <property type="match status" value="1"/>
</dbReference>
<feature type="coiled-coil region" evidence="1">
    <location>
        <begin position="577"/>
        <end position="614"/>
    </location>
</feature>
<dbReference type="PANTHER" id="PTHR43681">
    <property type="entry name" value="TRANSMEMBRANE GTPASE FZO"/>
    <property type="match status" value="1"/>
</dbReference>
<dbReference type="AlphaFoldDB" id="A0A4R2MEN4"/>
<sequence length="650" mass="70986">MQSPLVSTLESFAAWRHGVDRRVAAFVRFLADHELSDAAQAELLASLRERLSGERIVLAFVAEFSRGKSELINAIFFAAAGRRVMPATPGRTTMCPVELFHDPAQPPRLALLPIETRLAGHALSELRRHDESWQVLPLDPQDPHALAATLAAVTRTRRVSVGEARALGFWHDERAEDNPPVLADGQVEVPAWRHALINFPHELLSRGLVVVDTPGLNAIGAEPELTLSLLPSAHACVFVLAADAGVTRSDLAIWREHLGSDGLERFVVLNKIDTLADPLAEPAVVAAQIERQRDASAAALGITRSRVFPLSAREALAARVAGDTRALAASRLPALEAALTAELIPRQHELLAQAAAGSAQQMRSAAARRLADRRRQLAEQLLELRGLRGKSAAKVRLMLERVDAESDEFDGCVKRLAALRSVQSRQLASLQDRLGSDALRTEVSAMLSAVGGRAFTGGAREAFATLFKRLRAALSDASVLGDEMRRMLDSSFVQLNADHGFAFALQPPPPLNRYVDALDQLERNYARHLGLTQAWRLALPGAGEQFRRMLLAALRTVFESAAHDVEVWSKSQSSQVDEQLRERRRAFRRRREALERIQAAAGELEARIAEVEQQDQHLLALHAGLDRLVDELVASAREAVATAPPALDAA</sequence>
<dbReference type="Gene3D" id="3.40.50.300">
    <property type="entry name" value="P-loop containing nucleotide triphosphate hydrolases"/>
    <property type="match status" value="1"/>
</dbReference>